<dbReference type="InParanoid" id="A0A5F7ZPW5"/>
<dbReference type="Ensembl" id="ENSMMUT00000106663.1">
    <property type="protein sequence ID" value="ENSMMUP00000067671.1"/>
    <property type="gene ID" value="ENSMMUG00000063430.1"/>
</dbReference>
<organism evidence="1 2">
    <name type="scientific">Macaca mulatta</name>
    <name type="common">Rhesus macaque</name>
    <dbReference type="NCBI Taxonomy" id="9544"/>
    <lineage>
        <taxon>Eukaryota</taxon>
        <taxon>Metazoa</taxon>
        <taxon>Chordata</taxon>
        <taxon>Craniata</taxon>
        <taxon>Vertebrata</taxon>
        <taxon>Euteleostomi</taxon>
        <taxon>Mammalia</taxon>
        <taxon>Eutheria</taxon>
        <taxon>Euarchontoglires</taxon>
        <taxon>Primates</taxon>
        <taxon>Haplorrhini</taxon>
        <taxon>Catarrhini</taxon>
        <taxon>Cercopithecidae</taxon>
        <taxon>Cercopithecinae</taxon>
        <taxon>Macaca</taxon>
    </lineage>
</organism>
<dbReference type="Bgee" id="ENSMMUG00000063430">
    <property type="expression patterns" value="Expressed in olfactory segment of nasal mucosa and 3 other cell types or tissues"/>
</dbReference>
<dbReference type="PANTHER" id="PTHR46254:SF11">
    <property type="entry name" value="SECRETED PROTEIN"/>
    <property type="match status" value="1"/>
</dbReference>
<evidence type="ECO:0000313" key="1">
    <source>
        <dbReference type="Ensembl" id="ENSMMUP00000067671.1"/>
    </source>
</evidence>
<sequence>MEFCSCCPGWSAMAGSQLTATSIFWFQAILCLSLLSSWDYRCAPPHQANFCIFSRDGVSLCWPGWSQTPDLMIHLPQPPKVLGLQVRATAPSPQLTCNACQSCAVMKSASYVSPLDCGSHHALLILFSPAPGT</sequence>
<dbReference type="Proteomes" id="UP000006718">
    <property type="component" value="Chromosome 2"/>
</dbReference>
<reference evidence="1" key="2">
    <citation type="submission" date="2019-01" db="EMBL/GenBank/DDBJ databases">
        <authorList>
            <person name="Graves T."/>
            <person name="Eichler E.E."/>
            <person name="Wilson R.K."/>
        </authorList>
    </citation>
    <scope>NUCLEOTIDE SEQUENCE [LARGE SCALE GENOMIC DNA]</scope>
    <source>
        <strain evidence="1">17573</strain>
    </source>
</reference>
<keyword evidence="2" id="KW-1185">Reference proteome</keyword>
<reference evidence="1" key="4">
    <citation type="submission" date="2025-09" db="UniProtKB">
        <authorList>
            <consortium name="Ensembl"/>
        </authorList>
    </citation>
    <scope>IDENTIFICATION</scope>
    <source>
        <strain evidence="1">17573</strain>
    </source>
</reference>
<evidence type="ECO:0000313" key="2">
    <source>
        <dbReference type="Proteomes" id="UP000006718"/>
    </source>
</evidence>
<reference evidence="1" key="3">
    <citation type="submission" date="2025-08" db="UniProtKB">
        <authorList>
            <consortium name="Ensembl"/>
        </authorList>
    </citation>
    <scope>IDENTIFICATION</scope>
    <source>
        <strain evidence="1">17573</strain>
    </source>
</reference>
<dbReference type="GeneTree" id="ENSGT00940000161627"/>
<name>A0A5F7ZPW5_MACMU</name>
<dbReference type="VEuPathDB" id="HostDB:ENSMMUG00000063430"/>
<dbReference type="PANTHER" id="PTHR46254">
    <property type="entry name" value="PROTEIN GVQW1-RELATED"/>
    <property type="match status" value="1"/>
</dbReference>
<dbReference type="AlphaFoldDB" id="A0A5F7ZPW5"/>
<protein>
    <submittedName>
        <fullName evidence="1">Uncharacterized protein</fullName>
    </submittedName>
</protein>
<reference evidence="2" key="1">
    <citation type="journal article" date="2007" name="Science">
        <title>Evolutionary and biomedical insights from the rhesus macaque genome.</title>
        <authorList>
            <person name="Gibbs R.A."/>
            <person name="Rogers J."/>
            <person name="Katze M.G."/>
            <person name="Bumgarner R."/>
            <person name="Weinstock G.M."/>
            <person name="Mardis E.R."/>
            <person name="Remington K.A."/>
            <person name="Strausberg R.L."/>
            <person name="Venter J.C."/>
            <person name="Wilson R.K."/>
            <person name="Batzer M.A."/>
            <person name="Bustamante C.D."/>
            <person name="Eichler E.E."/>
            <person name="Hahn M.W."/>
            <person name="Hardison R.C."/>
            <person name="Makova K.D."/>
            <person name="Miller W."/>
            <person name="Milosavljevic A."/>
            <person name="Palermo R.E."/>
            <person name="Siepel A."/>
            <person name="Sikela J.M."/>
            <person name="Attaway T."/>
            <person name="Bell S."/>
            <person name="Bernard K.E."/>
            <person name="Buhay C.J."/>
            <person name="Chandrabose M.N."/>
            <person name="Dao M."/>
            <person name="Davis C."/>
            <person name="Delehaunty K.D."/>
            <person name="Ding Y."/>
            <person name="Dinh H.H."/>
            <person name="Dugan-Rocha S."/>
            <person name="Fulton L.A."/>
            <person name="Gabisi R.A."/>
            <person name="Garner T.T."/>
            <person name="Godfrey J."/>
            <person name="Hawes A.C."/>
            <person name="Hernandez J."/>
            <person name="Hines S."/>
            <person name="Holder M."/>
            <person name="Hume J."/>
            <person name="Jhangiani S.N."/>
            <person name="Joshi V."/>
            <person name="Khan Z.M."/>
            <person name="Kirkness E.F."/>
            <person name="Cree A."/>
            <person name="Fowler R.G."/>
            <person name="Lee S."/>
            <person name="Lewis L.R."/>
            <person name="Li Z."/>
            <person name="Liu Y.-S."/>
            <person name="Moore S.M."/>
            <person name="Muzny D."/>
            <person name="Nazareth L.V."/>
            <person name="Ngo D.N."/>
            <person name="Okwuonu G.O."/>
            <person name="Pai G."/>
            <person name="Parker D."/>
            <person name="Paul H.A."/>
            <person name="Pfannkoch C."/>
            <person name="Pohl C.S."/>
            <person name="Rogers Y.-H.C."/>
            <person name="Ruiz S.J."/>
            <person name="Sabo A."/>
            <person name="Santibanez J."/>
            <person name="Schneider B.W."/>
            <person name="Smith S.M."/>
            <person name="Sodergren E."/>
            <person name="Svatek A.F."/>
            <person name="Utterback T.R."/>
            <person name="Vattathil S."/>
            <person name="Warren W."/>
            <person name="White C.S."/>
            <person name="Chinwalla A.T."/>
            <person name="Feng Y."/>
            <person name="Halpern A.L."/>
            <person name="Hillier L.W."/>
            <person name="Huang X."/>
            <person name="Minx P."/>
            <person name="Nelson J.O."/>
            <person name="Pepin K.H."/>
            <person name="Qin X."/>
            <person name="Sutton G.G."/>
            <person name="Venter E."/>
            <person name="Walenz B.P."/>
            <person name="Wallis J.W."/>
            <person name="Worley K.C."/>
            <person name="Yang S.-P."/>
            <person name="Jones S.M."/>
            <person name="Marra M.A."/>
            <person name="Rocchi M."/>
            <person name="Schein J.E."/>
            <person name="Baertsch R."/>
            <person name="Clarke L."/>
            <person name="Csuros M."/>
            <person name="Glasscock J."/>
            <person name="Harris R.A."/>
            <person name="Havlak P."/>
            <person name="Jackson A.R."/>
            <person name="Jiang H."/>
            <person name="Liu Y."/>
            <person name="Messina D.N."/>
            <person name="Shen Y."/>
            <person name="Song H.X.-Z."/>
            <person name="Wylie T."/>
            <person name="Zhang L."/>
            <person name="Birney E."/>
            <person name="Han K."/>
            <person name="Konkel M.K."/>
            <person name="Lee J."/>
            <person name="Smit A.F.A."/>
            <person name="Ullmer B."/>
            <person name="Wang H."/>
            <person name="Xing J."/>
            <person name="Burhans R."/>
            <person name="Cheng Z."/>
            <person name="Karro J.E."/>
            <person name="Ma J."/>
            <person name="Raney B."/>
            <person name="She X."/>
            <person name="Cox M.J."/>
            <person name="Demuth J.P."/>
            <person name="Dumas L.J."/>
            <person name="Han S.-G."/>
            <person name="Hopkins J."/>
            <person name="Karimpour-Fard A."/>
            <person name="Kim Y.H."/>
            <person name="Pollack J.R."/>
            <person name="Vinar T."/>
            <person name="Addo-Quaye C."/>
            <person name="Degenhardt J."/>
            <person name="Denby A."/>
            <person name="Hubisz M.J."/>
            <person name="Indap A."/>
            <person name="Kosiol C."/>
            <person name="Lahn B.T."/>
            <person name="Lawson H.A."/>
            <person name="Marklein A."/>
            <person name="Nielsen R."/>
            <person name="Vallender E.J."/>
            <person name="Clark A.G."/>
            <person name="Ferguson B."/>
            <person name="Hernandez R.D."/>
            <person name="Hirani K."/>
            <person name="Kehrer-Sawatzki H."/>
            <person name="Kolb J."/>
            <person name="Patil S."/>
            <person name="Pu L.-L."/>
            <person name="Ren Y."/>
            <person name="Smith D.G."/>
            <person name="Wheeler D.A."/>
            <person name="Schenck I."/>
            <person name="Ball E.V."/>
            <person name="Chen R."/>
            <person name="Cooper D.N."/>
            <person name="Giardine B."/>
            <person name="Hsu F."/>
            <person name="Kent W.J."/>
            <person name="Lesk A."/>
            <person name="Nelson D.L."/>
            <person name="O'brien W.E."/>
            <person name="Pruefer K."/>
            <person name="Stenson P.D."/>
            <person name="Wallace J.C."/>
            <person name="Ke H."/>
            <person name="Liu X.-M."/>
            <person name="Wang P."/>
            <person name="Xiang A.P."/>
            <person name="Yang F."/>
            <person name="Barber G.P."/>
            <person name="Haussler D."/>
            <person name="Karolchik D."/>
            <person name="Kern A.D."/>
            <person name="Kuhn R.M."/>
            <person name="Smith K.E."/>
            <person name="Zwieg A.S."/>
        </authorList>
    </citation>
    <scope>NUCLEOTIDE SEQUENCE [LARGE SCALE GENOMIC DNA]</scope>
    <source>
        <strain evidence="2">17573</strain>
    </source>
</reference>
<proteinExistence type="predicted"/>
<accession>A0A5F7ZPW5</accession>